<keyword evidence="5" id="KW-0648">Protein biosynthesis</keyword>
<evidence type="ECO:0000256" key="3">
    <source>
        <dbReference type="ARBA" id="ARBA00022741"/>
    </source>
</evidence>
<dbReference type="PROSITE" id="PS51722">
    <property type="entry name" value="G_TR_2"/>
    <property type="match status" value="1"/>
</dbReference>
<keyword evidence="2" id="KW-0963">Cytoplasm</keyword>
<dbReference type="Pfam" id="PF00009">
    <property type="entry name" value="GTP_EFTU"/>
    <property type="match status" value="1"/>
</dbReference>
<evidence type="ECO:0000313" key="10">
    <source>
        <dbReference type="Proteomes" id="UP000784294"/>
    </source>
</evidence>
<dbReference type="InterPro" id="IPR000795">
    <property type="entry name" value="T_Tr_GTP-bd_dom"/>
</dbReference>
<gene>
    <name evidence="9" type="ORF">PXEA_LOCUS22281</name>
</gene>
<name>A0A448X5S4_9PLAT</name>
<sequence>MMGHLLYLLGNVSSKQLSKFQWEAQKMGKASFAYAWILDQTSEERSRGVTMDIAQTAFETRTKRIALLDAPGHRDFVPRVIGGASQADAALLVVNASNGEFETGFDVGLGQTREHACLVRLLGVNGIIVAVNKMDTVSWSQTRYDEIRQRLANFLKSLNLTEVVYCPVSGLTGDNLVPKSKAERGSKMMELAPWYNGPSLLEIIGNNNSSTNYFACLLLALFSFADKLPVPERQVDAPLRFVVSDLFKPVGLGQPVVAGRVISGALSAGVNLPTSRVICQPSGNHAIIKSIRSMCTSNASGPNNGNNIEGV</sequence>
<dbReference type="PRINTS" id="PR00315">
    <property type="entry name" value="ELONGATNFCT"/>
</dbReference>
<dbReference type="PANTHER" id="PTHR23115">
    <property type="entry name" value="TRANSLATION FACTOR"/>
    <property type="match status" value="1"/>
</dbReference>
<protein>
    <recommendedName>
        <fullName evidence="8">Tr-type G domain-containing protein</fullName>
    </recommendedName>
</protein>
<reference evidence="9" key="1">
    <citation type="submission" date="2018-11" db="EMBL/GenBank/DDBJ databases">
        <authorList>
            <consortium name="Pathogen Informatics"/>
        </authorList>
    </citation>
    <scope>NUCLEOTIDE SEQUENCE</scope>
</reference>
<comment type="catalytic activity">
    <reaction evidence="7">
        <text>GTP + H2O = GDP + phosphate + H(+)</text>
        <dbReference type="Rhea" id="RHEA:19669"/>
        <dbReference type="ChEBI" id="CHEBI:15377"/>
        <dbReference type="ChEBI" id="CHEBI:15378"/>
        <dbReference type="ChEBI" id="CHEBI:37565"/>
        <dbReference type="ChEBI" id="CHEBI:43474"/>
        <dbReference type="ChEBI" id="CHEBI:58189"/>
    </reaction>
    <physiologicalReaction direction="left-to-right" evidence="7">
        <dbReference type="Rhea" id="RHEA:19670"/>
    </physiologicalReaction>
</comment>
<dbReference type="Gene3D" id="2.40.30.10">
    <property type="entry name" value="Translation factors"/>
    <property type="match status" value="1"/>
</dbReference>
<keyword evidence="6" id="KW-0342">GTP-binding</keyword>
<keyword evidence="4" id="KW-0378">Hydrolase</keyword>
<evidence type="ECO:0000256" key="4">
    <source>
        <dbReference type="ARBA" id="ARBA00022801"/>
    </source>
</evidence>
<accession>A0A448X5S4</accession>
<dbReference type="GO" id="GO:0005525">
    <property type="term" value="F:GTP binding"/>
    <property type="evidence" value="ECO:0007669"/>
    <property type="project" value="UniProtKB-KW"/>
</dbReference>
<evidence type="ECO:0000256" key="1">
    <source>
        <dbReference type="ARBA" id="ARBA00004496"/>
    </source>
</evidence>
<dbReference type="GO" id="GO:0003924">
    <property type="term" value="F:GTPase activity"/>
    <property type="evidence" value="ECO:0007669"/>
    <property type="project" value="InterPro"/>
</dbReference>
<dbReference type="GO" id="GO:0005737">
    <property type="term" value="C:cytoplasm"/>
    <property type="evidence" value="ECO:0007669"/>
    <property type="project" value="UniProtKB-SubCell"/>
</dbReference>
<evidence type="ECO:0000256" key="7">
    <source>
        <dbReference type="ARBA" id="ARBA00049117"/>
    </source>
</evidence>
<comment type="subcellular location">
    <subcellularLocation>
        <location evidence="1">Cytoplasm</location>
    </subcellularLocation>
</comment>
<evidence type="ECO:0000256" key="6">
    <source>
        <dbReference type="ARBA" id="ARBA00023134"/>
    </source>
</evidence>
<dbReference type="CDD" id="cd01883">
    <property type="entry name" value="EF1_alpha"/>
    <property type="match status" value="1"/>
</dbReference>
<dbReference type="EMBL" id="CAAALY010098207">
    <property type="protein sequence ID" value="VEL28841.1"/>
    <property type="molecule type" value="Genomic_DNA"/>
</dbReference>
<feature type="domain" description="Tr-type G" evidence="8">
    <location>
        <begin position="1"/>
        <end position="213"/>
    </location>
</feature>
<dbReference type="SUPFAM" id="SSF52540">
    <property type="entry name" value="P-loop containing nucleoside triphosphate hydrolases"/>
    <property type="match status" value="1"/>
</dbReference>
<dbReference type="OrthoDB" id="342024at2759"/>
<dbReference type="GO" id="GO:0006412">
    <property type="term" value="P:translation"/>
    <property type="evidence" value="ECO:0007669"/>
    <property type="project" value="UniProtKB-KW"/>
</dbReference>
<keyword evidence="10" id="KW-1185">Reference proteome</keyword>
<dbReference type="FunFam" id="3.40.50.300:FF:000204">
    <property type="entry name" value="Translation elongation factor Tu"/>
    <property type="match status" value="1"/>
</dbReference>
<comment type="caution">
    <text evidence="9">The sequence shown here is derived from an EMBL/GenBank/DDBJ whole genome shotgun (WGS) entry which is preliminary data.</text>
</comment>
<dbReference type="Proteomes" id="UP000784294">
    <property type="component" value="Unassembled WGS sequence"/>
</dbReference>
<dbReference type="InterPro" id="IPR027417">
    <property type="entry name" value="P-loop_NTPase"/>
</dbReference>
<dbReference type="Gene3D" id="3.40.50.300">
    <property type="entry name" value="P-loop containing nucleotide triphosphate hydrolases"/>
    <property type="match status" value="1"/>
</dbReference>
<dbReference type="AlphaFoldDB" id="A0A448X5S4"/>
<evidence type="ECO:0000256" key="5">
    <source>
        <dbReference type="ARBA" id="ARBA00022917"/>
    </source>
</evidence>
<organism evidence="9 10">
    <name type="scientific">Protopolystoma xenopodis</name>
    <dbReference type="NCBI Taxonomy" id="117903"/>
    <lineage>
        <taxon>Eukaryota</taxon>
        <taxon>Metazoa</taxon>
        <taxon>Spiralia</taxon>
        <taxon>Lophotrochozoa</taxon>
        <taxon>Platyhelminthes</taxon>
        <taxon>Monogenea</taxon>
        <taxon>Polyopisthocotylea</taxon>
        <taxon>Polystomatidea</taxon>
        <taxon>Polystomatidae</taxon>
        <taxon>Protopolystoma</taxon>
    </lineage>
</organism>
<evidence type="ECO:0000256" key="2">
    <source>
        <dbReference type="ARBA" id="ARBA00022490"/>
    </source>
</evidence>
<evidence type="ECO:0000313" key="9">
    <source>
        <dbReference type="EMBL" id="VEL28841.1"/>
    </source>
</evidence>
<dbReference type="InterPro" id="IPR050100">
    <property type="entry name" value="TRAFAC_GTPase_members"/>
</dbReference>
<proteinExistence type="predicted"/>
<keyword evidence="3" id="KW-0547">Nucleotide-binding</keyword>
<evidence type="ECO:0000259" key="8">
    <source>
        <dbReference type="PROSITE" id="PS51722"/>
    </source>
</evidence>